<dbReference type="RefSeq" id="WP_119524399.1">
    <property type="nucleotide sequence ID" value="NZ_NRHC01000011.1"/>
</dbReference>
<dbReference type="AlphaFoldDB" id="A0A3A1Y7P8"/>
<keyword evidence="1" id="KW-0175">Coiled coil</keyword>
<dbReference type="PANTHER" id="PTHR18898:SF2">
    <property type="entry name" value="NUCLEOPROTEIN TPR"/>
    <property type="match status" value="1"/>
</dbReference>
<evidence type="ECO:0000259" key="2">
    <source>
        <dbReference type="Pfam" id="PF09718"/>
    </source>
</evidence>
<dbReference type="NCBIfam" id="TIGR02675">
    <property type="entry name" value="tape_meas_nterm"/>
    <property type="match status" value="1"/>
</dbReference>
<reference evidence="4 5" key="1">
    <citation type="submission" date="2017-08" db="EMBL/GenBank/DDBJ databases">
        <title>Reclassification of Bisgaard taxon 37 and 44.</title>
        <authorList>
            <person name="Christensen H."/>
        </authorList>
    </citation>
    <scope>NUCLEOTIDE SEQUENCE [LARGE SCALE GENOMIC DNA]</scope>
    <source>
        <strain evidence="4 5">B96_3</strain>
    </source>
</reference>
<dbReference type="SUPFAM" id="SSF58104">
    <property type="entry name" value="Methyl-accepting chemotaxis protein (MCP) signaling domain"/>
    <property type="match status" value="1"/>
</dbReference>
<dbReference type="EMBL" id="NRHC01000011">
    <property type="protein sequence ID" value="RIY34323.1"/>
    <property type="molecule type" value="Genomic_DNA"/>
</dbReference>
<proteinExistence type="predicted"/>
<dbReference type="GO" id="GO:0017056">
    <property type="term" value="F:structural constituent of nuclear pore"/>
    <property type="evidence" value="ECO:0007669"/>
    <property type="project" value="TreeGrafter"/>
</dbReference>
<accession>A0A3A1Y7P8</accession>
<dbReference type="GO" id="GO:0006406">
    <property type="term" value="P:mRNA export from nucleus"/>
    <property type="evidence" value="ECO:0007669"/>
    <property type="project" value="TreeGrafter"/>
</dbReference>
<name>A0A3A1Y7P8_9GAMM</name>
<dbReference type="Pfam" id="PF09718">
    <property type="entry name" value="Tape_meas_lam_C"/>
    <property type="match status" value="1"/>
</dbReference>
<evidence type="ECO:0000313" key="4">
    <source>
        <dbReference type="EMBL" id="RIY34323.1"/>
    </source>
</evidence>
<sequence length="1254" mass="135742">MASSQQTFSFKLNFDTSSAISAAKAGSKALGQTKDTIDSFNSSADKVEKFSNSIEKGIGGLADLVNANKKSFDSIEQVSVKTNNLAGSFNSAVSSLGDYDTLINRVNERSLTFARSLDSIGKGLTSSSNAIKDVNALKELGNAKFKLPVTDTQVRKLVNLGEQMSGLNKSVTPTANSFAKLKNHLGTVTASVDAQRSSISKYLTTIKSFQSSVKDIKTISNDLKAIDKKIDNTRASAKKAREETSRLSNTVGKLNNNLDNATKDPLKITNDQVNKLHNVNEKLSTFTEKMPAFLQSLNEISKALPSVYEVQSKIIGELPKFLEIIKESGKLGSVLSSLASQINATNQNINNLSNSSNKAKKEVKELGTEVDNSTKDIEELKDKTNEASKELNNFGNVAGNVQGNFSGLFTKLAGLFAINFSFDQVKSSAVAYQDLTTKLTLIKDPAESTTTILNELFAVSSDARQPIEATTEAYVTLRKSTEGLGLKQKDLLGITTTLTKAIAIGGSSAEATKNSMVQFSQALSMGYLSGQNFNSVAEQTPGLIDAIARGMGMTTSQLKEYANSSKLTTEDIVHALQATATETDAIYSKVTVSVGSAITELKNKFTQFIGQNDFVSESLANVILSIANNFEGMLQVAKAGLAVFAGYKALQMIEYFKGLDKPTVGFIGSLKQVVTNLRSVTVESIKAKAALTAKAVATGIATTATTALGIAFKALDTLVKSTVIGAVMWGIVEAVKGVYTWITRSYDSYKKFADASRVHNLAEIENLDDRIARGEELIKNGQELIKTKQEQLEDAQEDLDNYKKLGVAARDLAEAAQQRVDALRAEITAQQQITAEMQAQVNEAKNLKAAQNNDKPQEVATKAPVVDKTATAVISKYQQNIDQLKGTISEANAKYQILLETGRTQMTQLDQVNAKILAGAEGYRNLTQSQIDNYRALAEQIDHINASTNAQRAMLENDQTIERLQFELSLKGLDQEIAEQRLLQREREIELKQMSMGLDYEEMEMLRQSYEERWELEDKLKAKTEDNTNLFVKSLQQAMPTIQDFQNTVTRGFGSVVDGMAQMVVTGQGSLRKLLSSFTKSIATMLVKAAIVSALLTTMNYIVPGSGQAIATAFNVAGQAAMQSGNTGMLGANPIGAIMGFSSGGYTGNVGTNKVAGVVHGQEYVLNAQATSKYGVDFLDKLNNQTLEFTSSSSKNSKSGSGSDQGFAQTINVYNYSSDVDAEVTRQENGDLDIYITNKVREEVANALVEREMR</sequence>
<dbReference type="Pfam" id="PF20155">
    <property type="entry name" value="TMP_3"/>
    <property type="match status" value="1"/>
</dbReference>
<organism evidence="4 5">
    <name type="scientific">Psittacicella hinzii</name>
    <dbReference type="NCBI Taxonomy" id="2028575"/>
    <lineage>
        <taxon>Bacteria</taxon>
        <taxon>Pseudomonadati</taxon>
        <taxon>Pseudomonadota</taxon>
        <taxon>Gammaproteobacteria</taxon>
        <taxon>Pasteurellales</taxon>
        <taxon>Psittacicellaceae</taxon>
        <taxon>Psittacicella</taxon>
    </lineage>
</organism>
<evidence type="ECO:0000259" key="3">
    <source>
        <dbReference type="Pfam" id="PF20155"/>
    </source>
</evidence>
<feature type="coiled-coil region" evidence="1">
    <location>
        <begin position="335"/>
        <end position="397"/>
    </location>
</feature>
<dbReference type="OrthoDB" id="79849at2"/>
<dbReference type="InterPro" id="IPR006431">
    <property type="entry name" value="Phage_tape_meas_C"/>
</dbReference>
<gene>
    <name evidence="4" type="ORF">CKF54_00860</name>
</gene>
<feature type="coiled-coil region" evidence="1">
    <location>
        <begin position="764"/>
        <end position="901"/>
    </location>
</feature>
<protein>
    <submittedName>
        <fullName evidence="4">Uncharacterized protein</fullName>
    </submittedName>
</protein>
<dbReference type="Proteomes" id="UP000265691">
    <property type="component" value="Unassembled WGS sequence"/>
</dbReference>
<feature type="coiled-coil region" evidence="1">
    <location>
        <begin position="223"/>
        <end position="257"/>
    </location>
</feature>
<evidence type="ECO:0000256" key="1">
    <source>
        <dbReference type="SAM" id="Coils"/>
    </source>
</evidence>
<comment type="caution">
    <text evidence="4">The sequence shown here is derived from an EMBL/GenBank/DDBJ whole genome shotgun (WGS) entry which is preliminary data.</text>
</comment>
<dbReference type="PANTHER" id="PTHR18898">
    <property type="entry name" value="NUCLEOPROTEIN TPR-RELATED"/>
    <property type="match status" value="1"/>
</dbReference>
<keyword evidence="5" id="KW-1185">Reference proteome</keyword>
<dbReference type="InterPro" id="IPR013491">
    <property type="entry name" value="Tape_meas_N"/>
</dbReference>
<feature type="domain" description="Tape measure protein N-terminal" evidence="3">
    <location>
        <begin position="427"/>
        <end position="612"/>
    </location>
</feature>
<dbReference type="Gene3D" id="1.10.287.1490">
    <property type="match status" value="1"/>
</dbReference>
<evidence type="ECO:0000313" key="5">
    <source>
        <dbReference type="Proteomes" id="UP000265691"/>
    </source>
</evidence>
<feature type="domain" description="Bacteriophage tail tape measure C-terminal" evidence="2">
    <location>
        <begin position="1037"/>
        <end position="1095"/>
    </location>
</feature>